<keyword evidence="6 18" id="KW-0732">Signal</keyword>
<name>A0AAN7TB34_9PEZI</name>
<dbReference type="SMART" id="SM00642">
    <property type="entry name" value="Aamy"/>
    <property type="match status" value="1"/>
</dbReference>
<evidence type="ECO:0000256" key="6">
    <source>
        <dbReference type="ARBA" id="ARBA00022729"/>
    </source>
</evidence>
<keyword evidence="17" id="KW-1133">Transmembrane helix</keyword>
<evidence type="ECO:0000256" key="4">
    <source>
        <dbReference type="ARBA" id="ARBA00012595"/>
    </source>
</evidence>
<feature type="disulfide bond" evidence="15">
    <location>
        <begin position="54"/>
        <end position="62"/>
    </location>
</feature>
<dbReference type="PIRSF" id="PIRSF001024">
    <property type="entry name" value="Alph-amyl_fung"/>
    <property type="match status" value="1"/>
</dbReference>
<comment type="catalytic activity">
    <reaction evidence="1">
        <text>Endohydrolysis of (1-&gt;4)-alpha-D-glucosidic linkages in polysaccharides containing three or more (1-&gt;4)-alpha-linked D-glucose units.</text>
        <dbReference type="EC" id="3.2.1.1"/>
    </reaction>
</comment>
<evidence type="ECO:0000256" key="15">
    <source>
        <dbReference type="PIRSR" id="PIRSR001024-4"/>
    </source>
</evidence>
<evidence type="ECO:0000256" key="7">
    <source>
        <dbReference type="ARBA" id="ARBA00022801"/>
    </source>
</evidence>
<reference evidence="20" key="1">
    <citation type="submission" date="2023-08" db="EMBL/GenBank/DDBJ databases">
        <title>Black Yeasts Isolated from many extreme environments.</title>
        <authorList>
            <person name="Coleine C."/>
            <person name="Stajich J.E."/>
            <person name="Selbmann L."/>
        </authorList>
    </citation>
    <scope>NUCLEOTIDE SEQUENCE</scope>
    <source>
        <strain evidence="20">CCFEE 5401</strain>
    </source>
</reference>
<dbReference type="PANTHER" id="PTHR10357">
    <property type="entry name" value="ALPHA-AMYLASE FAMILY MEMBER"/>
    <property type="match status" value="1"/>
</dbReference>
<evidence type="ECO:0000256" key="10">
    <source>
        <dbReference type="ARBA" id="ARBA00023180"/>
    </source>
</evidence>
<keyword evidence="7" id="KW-0378">Hydrolase</keyword>
<feature type="binding site" evidence="16">
    <location>
        <position position="146"/>
    </location>
    <ligand>
        <name>substrate</name>
    </ligand>
</feature>
<gene>
    <name evidence="20" type="ORF">LTR62_007068</name>
</gene>
<feature type="binding site" evidence="16">
    <location>
        <position position="374"/>
    </location>
    <ligand>
        <name>substrate</name>
    </ligand>
</feature>
<protein>
    <recommendedName>
        <fullName evidence="4">alpha-amylase</fullName>
        <ecNumber evidence="4">3.2.1.1</ecNumber>
    </recommendedName>
</protein>
<evidence type="ECO:0000256" key="17">
    <source>
        <dbReference type="SAM" id="Phobius"/>
    </source>
</evidence>
<keyword evidence="17" id="KW-0472">Membrane</keyword>
<dbReference type="InterPro" id="IPR013777">
    <property type="entry name" value="A-amylase-like"/>
</dbReference>
<evidence type="ECO:0000256" key="16">
    <source>
        <dbReference type="PIRSR" id="PIRSR001024-5"/>
    </source>
</evidence>
<keyword evidence="12" id="KW-0326">Glycosidase</keyword>
<evidence type="ECO:0000256" key="2">
    <source>
        <dbReference type="ARBA" id="ARBA00001913"/>
    </source>
</evidence>
<feature type="chain" id="PRO_5042933635" description="alpha-amylase" evidence="18">
    <location>
        <begin position="25"/>
        <end position="594"/>
    </location>
</feature>
<keyword evidence="5" id="KW-0479">Metal-binding</keyword>
<accession>A0AAN7TB34</accession>
<feature type="active site" description="Proton donor" evidence="13">
    <location>
        <position position="260"/>
    </location>
</feature>
<dbReference type="PANTHER" id="PTHR10357:SF215">
    <property type="entry name" value="ALPHA-AMYLASE 1"/>
    <property type="match status" value="1"/>
</dbReference>
<proteinExistence type="inferred from homology"/>
<dbReference type="CDD" id="cd11319">
    <property type="entry name" value="AmyAc_euk_AmyA"/>
    <property type="match status" value="1"/>
</dbReference>
<evidence type="ECO:0000256" key="14">
    <source>
        <dbReference type="PIRSR" id="PIRSR001024-2"/>
    </source>
</evidence>
<evidence type="ECO:0000256" key="11">
    <source>
        <dbReference type="ARBA" id="ARBA00023277"/>
    </source>
</evidence>
<comment type="similarity">
    <text evidence="3">Belongs to the glycosyl hydrolase 13 family.</text>
</comment>
<evidence type="ECO:0000256" key="18">
    <source>
        <dbReference type="SAM" id="SignalP"/>
    </source>
</evidence>
<dbReference type="EC" id="3.2.1.1" evidence="4"/>
<dbReference type="Pfam" id="PF00128">
    <property type="entry name" value="Alpha-amylase"/>
    <property type="match status" value="1"/>
</dbReference>
<dbReference type="SUPFAM" id="SSF51445">
    <property type="entry name" value="(Trans)glycosidases"/>
    <property type="match status" value="1"/>
</dbReference>
<dbReference type="Pfam" id="PF09260">
    <property type="entry name" value="A_amylase_dom_C"/>
    <property type="match status" value="1"/>
</dbReference>
<dbReference type="GO" id="GO:0005509">
    <property type="term" value="F:calcium ion binding"/>
    <property type="evidence" value="ECO:0007669"/>
    <property type="project" value="InterPro"/>
</dbReference>
<feature type="signal peptide" evidence="18">
    <location>
        <begin position="1"/>
        <end position="24"/>
    </location>
</feature>
<dbReference type="GO" id="GO:0016052">
    <property type="term" value="P:carbohydrate catabolic process"/>
    <property type="evidence" value="ECO:0007669"/>
    <property type="project" value="InterPro"/>
</dbReference>
<feature type="site" description="Transition state stabilizer" evidence="14">
    <location>
        <position position="326"/>
    </location>
</feature>
<feature type="disulfide bond" evidence="15">
    <location>
        <begin position="472"/>
        <end position="507"/>
    </location>
</feature>
<feature type="transmembrane region" description="Helical" evidence="17">
    <location>
        <begin position="571"/>
        <end position="593"/>
    </location>
</feature>
<dbReference type="Gene3D" id="3.20.20.80">
    <property type="entry name" value="Glycosidases"/>
    <property type="match status" value="1"/>
</dbReference>
<comment type="caution">
    <text evidence="20">The sequence shown here is derived from an EMBL/GenBank/DDBJ whole genome shotgun (WGS) entry which is preliminary data.</text>
</comment>
<dbReference type="SUPFAM" id="SSF51011">
    <property type="entry name" value="Glycosyl hydrolase domain"/>
    <property type="match status" value="1"/>
</dbReference>
<dbReference type="FunFam" id="3.20.20.80:FF:000120">
    <property type="entry name" value="Alpha-amylase A"/>
    <property type="match status" value="1"/>
</dbReference>
<feature type="disulfide bond" evidence="15">
    <location>
        <begin position="179"/>
        <end position="194"/>
    </location>
</feature>
<keyword evidence="17" id="KW-0812">Transmembrane</keyword>
<comment type="cofactor">
    <cofactor evidence="2">
        <name>Ca(2+)</name>
        <dbReference type="ChEBI" id="CHEBI:29108"/>
    </cofactor>
</comment>
<evidence type="ECO:0000256" key="3">
    <source>
        <dbReference type="ARBA" id="ARBA00008061"/>
    </source>
</evidence>
<organism evidence="20 21">
    <name type="scientific">Meristemomyces frigidus</name>
    <dbReference type="NCBI Taxonomy" id="1508187"/>
    <lineage>
        <taxon>Eukaryota</taxon>
        <taxon>Fungi</taxon>
        <taxon>Dikarya</taxon>
        <taxon>Ascomycota</taxon>
        <taxon>Pezizomycotina</taxon>
        <taxon>Dothideomycetes</taxon>
        <taxon>Dothideomycetidae</taxon>
        <taxon>Mycosphaerellales</taxon>
        <taxon>Teratosphaeriaceae</taxon>
        <taxon>Meristemomyces</taxon>
    </lineage>
</organism>
<dbReference type="Proteomes" id="UP001310890">
    <property type="component" value="Unassembled WGS sequence"/>
</dbReference>
<evidence type="ECO:0000256" key="8">
    <source>
        <dbReference type="ARBA" id="ARBA00022837"/>
    </source>
</evidence>
<evidence type="ECO:0000256" key="1">
    <source>
        <dbReference type="ARBA" id="ARBA00000548"/>
    </source>
</evidence>
<keyword evidence="9 15" id="KW-1015">Disulfide bond</keyword>
<dbReference type="AlphaFoldDB" id="A0AAN7TB34"/>
<keyword evidence="8" id="KW-0106">Calcium</keyword>
<dbReference type="EMBL" id="JAVRRL010000065">
    <property type="protein sequence ID" value="KAK5109402.1"/>
    <property type="molecule type" value="Genomic_DNA"/>
</dbReference>
<evidence type="ECO:0000259" key="19">
    <source>
        <dbReference type="SMART" id="SM00642"/>
    </source>
</evidence>
<dbReference type="InterPro" id="IPR013780">
    <property type="entry name" value="Glyco_hydro_b"/>
</dbReference>
<feature type="binding site" evidence="16">
    <location>
        <position position="234"/>
    </location>
    <ligand>
        <name>substrate</name>
    </ligand>
</feature>
<feature type="binding site" evidence="16">
    <location>
        <position position="326"/>
    </location>
    <ligand>
        <name>substrate</name>
    </ligand>
</feature>
<dbReference type="InterPro" id="IPR006047">
    <property type="entry name" value="GH13_cat_dom"/>
</dbReference>
<feature type="active site" description="Nucleophile" evidence="13">
    <location>
        <position position="236"/>
    </location>
</feature>
<dbReference type="GO" id="GO:0004556">
    <property type="term" value="F:alpha-amylase activity"/>
    <property type="evidence" value="ECO:0007669"/>
    <property type="project" value="UniProtKB-EC"/>
</dbReference>
<feature type="domain" description="Glycosyl hydrolase family 13 catalytic" evidence="19">
    <location>
        <begin position="37"/>
        <end position="399"/>
    </location>
</feature>
<evidence type="ECO:0000256" key="13">
    <source>
        <dbReference type="PIRSR" id="PIRSR001024-1"/>
    </source>
</evidence>
<evidence type="ECO:0000256" key="12">
    <source>
        <dbReference type="ARBA" id="ARBA00023295"/>
    </source>
</evidence>
<evidence type="ECO:0000313" key="21">
    <source>
        <dbReference type="Proteomes" id="UP001310890"/>
    </source>
</evidence>
<keyword evidence="11" id="KW-0119">Carbohydrate metabolism</keyword>
<dbReference type="InterPro" id="IPR015340">
    <property type="entry name" value="A_amylase_C_dom"/>
</dbReference>
<feature type="binding site" evidence="16">
    <location>
        <position position="107"/>
    </location>
    <ligand>
        <name>substrate</name>
    </ligand>
</feature>
<evidence type="ECO:0000256" key="5">
    <source>
        <dbReference type="ARBA" id="ARBA00022723"/>
    </source>
</evidence>
<keyword evidence="10" id="KW-0325">Glycoprotein</keyword>
<evidence type="ECO:0000256" key="9">
    <source>
        <dbReference type="ARBA" id="ARBA00023157"/>
    </source>
</evidence>
<dbReference type="InterPro" id="IPR017853">
    <property type="entry name" value="GH"/>
</dbReference>
<dbReference type="Gene3D" id="2.60.40.1180">
    <property type="entry name" value="Golgi alpha-mannosidase II"/>
    <property type="match status" value="1"/>
</dbReference>
<evidence type="ECO:0000313" key="20">
    <source>
        <dbReference type="EMBL" id="KAK5109402.1"/>
    </source>
</evidence>
<sequence>MFGSAPASALGAVILLFLDTFAHGATVDEWRGRSIYQVVTDRFAINSHTPWMPCQTQLGPYCGGQWRGMMENLDYIQGMGFDAIWISPIVAQLPQFTKDGQAYAGYWQQDLFNTNSRFGPPGDLKALIDAVHSRGMLFMLDIVVNHMAYNSISGGAPAENIDFTIFNPFNDATYYHNYCVMDFSGNNLTSLERCWLGSDHVPLADLNTESDIVQSMLGDWVEQIVGNWSVDGLRIDAGVNVQPDFFPNFVKKAGVFATAEVYHSNASVVSKWEEAVGSTLNYPLYWPMTSGFQSNGKLGDLADMIMTEQQTFKDVTVLGTFSENQDVPRFGNHTGDLAQATNVAAFVLMSDGIPIIYNGQEQHYRGGTNPYTNREPLWETGLNPFSPIYQVISTLNALRRHAMQKDTKHATSLSTVVHKDDQTLVMAKGSNGTQIISVFTNTGVNANSSTLDLSLSDLGYANGATLTEVLTCKNYTLDNQASLSLPMSGGAPAMLYPAASLSNSSLCDQTGKRFVGDVIQTITATTYTATISSTPTVVQSTVSYPIISSEITATTTAISRASSGRQLDSTLSLWSTALGMTGLSGLLGCLLVLL</sequence>